<dbReference type="InterPro" id="IPR036291">
    <property type="entry name" value="NAD(P)-bd_dom_sf"/>
</dbReference>
<evidence type="ECO:0000256" key="3">
    <source>
        <dbReference type="ARBA" id="ARBA00023027"/>
    </source>
</evidence>
<dbReference type="GO" id="GO:0016616">
    <property type="term" value="F:oxidoreductase activity, acting on the CH-OH group of donors, NAD or NADP as acceptor"/>
    <property type="evidence" value="ECO:0007669"/>
    <property type="project" value="InterPro"/>
</dbReference>
<dbReference type="SUPFAM" id="SSF51735">
    <property type="entry name" value="NAD(P)-binding Rossmann-fold domains"/>
    <property type="match status" value="1"/>
</dbReference>
<evidence type="ECO:0000256" key="1">
    <source>
        <dbReference type="ARBA" id="ARBA00005854"/>
    </source>
</evidence>
<evidence type="ECO:0000256" key="2">
    <source>
        <dbReference type="ARBA" id="ARBA00023002"/>
    </source>
</evidence>
<dbReference type="Pfam" id="PF00389">
    <property type="entry name" value="2-Hacid_dh"/>
    <property type="match status" value="1"/>
</dbReference>
<proteinExistence type="inferred from homology"/>
<gene>
    <name evidence="7" type="ORF">SAMN05216270_11579</name>
</gene>
<evidence type="ECO:0000259" key="6">
    <source>
        <dbReference type="Pfam" id="PF02826"/>
    </source>
</evidence>
<dbReference type="InterPro" id="IPR006139">
    <property type="entry name" value="D-isomer_2_OHA_DH_cat_dom"/>
</dbReference>
<keyword evidence="8" id="KW-1185">Reference proteome</keyword>
<accession>A0A1G7B3N6</accession>
<dbReference type="STRING" id="58114.SAMN05216270_11579"/>
<evidence type="ECO:0000313" key="8">
    <source>
        <dbReference type="Proteomes" id="UP000198949"/>
    </source>
</evidence>
<dbReference type="PROSITE" id="PS00671">
    <property type="entry name" value="D_2_HYDROXYACID_DH_3"/>
    <property type="match status" value="1"/>
</dbReference>
<organism evidence="7 8">
    <name type="scientific">Glycomyces harbinensis</name>
    <dbReference type="NCBI Taxonomy" id="58114"/>
    <lineage>
        <taxon>Bacteria</taxon>
        <taxon>Bacillati</taxon>
        <taxon>Actinomycetota</taxon>
        <taxon>Actinomycetes</taxon>
        <taxon>Glycomycetales</taxon>
        <taxon>Glycomycetaceae</taxon>
        <taxon>Glycomyces</taxon>
    </lineage>
</organism>
<name>A0A1G7B3N6_9ACTN</name>
<evidence type="ECO:0000259" key="5">
    <source>
        <dbReference type="Pfam" id="PF00389"/>
    </source>
</evidence>
<comment type="similarity">
    <text evidence="1 4">Belongs to the D-isomer specific 2-hydroxyacid dehydrogenase family.</text>
</comment>
<sequence length="310" mass="34325">MKTVKILGKTNLRSAQIAQLDRICDLQVFDSNVLNRSIDEVLSRAAHAEIALINAFTPIDRRAVEELSSLRSIVSCSAGIDHVDLAACRDAGIRVDWFPGYCAQTLAEKTLAYILMGLNRIVPAIHSVRAGHWDYLAFQGRESQQRVVAILGYGATGRIVRRLCESFGFIVETVNSKTSSNDVQRILARADIVTLHLALNSRTERYLREDTLRLLKDDVVIVNTARGNLINDRDLVEFLLEHPEATAFLDVLATEPMPPNSSYRQLQNAVVTPHIGWNSRESDELLADETMETLIGLIGQPAALSHGTPS</sequence>
<dbReference type="Pfam" id="PF02826">
    <property type="entry name" value="2-Hacid_dh_C"/>
    <property type="match status" value="1"/>
</dbReference>
<dbReference type="AlphaFoldDB" id="A0A1G7B3N6"/>
<dbReference type="Gene3D" id="3.40.50.720">
    <property type="entry name" value="NAD(P)-binding Rossmann-like Domain"/>
    <property type="match status" value="2"/>
</dbReference>
<feature type="domain" description="D-isomer specific 2-hydroxyacid dehydrogenase catalytic" evidence="5">
    <location>
        <begin position="16"/>
        <end position="291"/>
    </location>
</feature>
<keyword evidence="3" id="KW-0520">NAD</keyword>
<dbReference type="Proteomes" id="UP000198949">
    <property type="component" value="Unassembled WGS sequence"/>
</dbReference>
<dbReference type="InterPro" id="IPR006140">
    <property type="entry name" value="D-isomer_DH_NAD-bd"/>
</dbReference>
<dbReference type="RefSeq" id="WP_177155042.1">
    <property type="nucleotide sequence ID" value="NZ_FNAD01000015.1"/>
</dbReference>
<dbReference type="PANTHER" id="PTHR43761">
    <property type="entry name" value="D-ISOMER SPECIFIC 2-HYDROXYACID DEHYDROGENASE FAMILY PROTEIN (AFU_ORTHOLOGUE AFUA_1G13630)"/>
    <property type="match status" value="1"/>
</dbReference>
<dbReference type="GO" id="GO:0051287">
    <property type="term" value="F:NAD binding"/>
    <property type="evidence" value="ECO:0007669"/>
    <property type="project" value="InterPro"/>
</dbReference>
<reference evidence="8" key="1">
    <citation type="submission" date="2016-10" db="EMBL/GenBank/DDBJ databases">
        <authorList>
            <person name="Varghese N."/>
            <person name="Submissions S."/>
        </authorList>
    </citation>
    <scope>NUCLEOTIDE SEQUENCE [LARGE SCALE GENOMIC DNA]</scope>
    <source>
        <strain evidence="8">CGMCC 4.3516</strain>
    </source>
</reference>
<dbReference type="SUPFAM" id="SSF52283">
    <property type="entry name" value="Formate/glycerate dehydrogenase catalytic domain-like"/>
    <property type="match status" value="1"/>
</dbReference>
<dbReference type="PANTHER" id="PTHR43761:SF1">
    <property type="entry name" value="D-ISOMER SPECIFIC 2-HYDROXYACID DEHYDROGENASE CATALYTIC DOMAIN-CONTAINING PROTEIN-RELATED"/>
    <property type="match status" value="1"/>
</dbReference>
<protein>
    <submittedName>
        <fullName evidence="7">Glycerate dehydrogenase/D-3-phosphoglycerate dehydrogenase</fullName>
    </submittedName>
</protein>
<dbReference type="InterPro" id="IPR050418">
    <property type="entry name" value="D-iso_2-hydroxyacid_DH_PdxB"/>
</dbReference>
<dbReference type="EMBL" id="FNAD01000015">
    <property type="protein sequence ID" value="SDE20845.1"/>
    <property type="molecule type" value="Genomic_DNA"/>
</dbReference>
<dbReference type="InterPro" id="IPR029753">
    <property type="entry name" value="D-isomer_DH_CS"/>
</dbReference>
<keyword evidence="2 4" id="KW-0560">Oxidoreductase</keyword>
<evidence type="ECO:0000256" key="4">
    <source>
        <dbReference type="RuleBase" id="RU003719"/>
    </source>
</evidence>
<feature type="domain" description="D-isomer specific 2-hydroxyacid dehydrogenase NAD-binding" evidence="6">
    <location>
        <begin position="112"/>
        <end position="276"/>
    </location>
</feature>
<evidence type="ECO:0000313" key="7">
    <source>
        <dbReference type="EMBL" id="SDE20845.1"/>
    </source>
</evidence>